<feature type="region of interest" description="Disordered" evidence="1">
    <location>
        <begin position="114"/>
        <end position="145"/>
    </location>
</feature>
<evidence type="ECO:0000313" key="4">
    <source>
        <dbReference type="Proteomes" id="UP000677913"/>
    </source>
</evidence>
<dbReference type="RefSeq" id="WP_211466315.1">
    <property type="nucleotide sequence ID" value="NZ_JAGSXH010000019.1"/>
</dbReference>
<gene>
    <name evidence="3" type="ORF">KGA66_08195</name>
</gene>
<feature type="compositionally biased region" description="Basic residues" evidence="1">
    <location>
        <begin position="23"/>
        <end position="37"/>
    </location>
</feature>
<dbReference type="Pfam" id="PF08241">
    <property type="entry name" value="Methyltransf_11"/>
    <property type="match status" value="1"/>
</dbReference>
<keyword evidence="4" id="KW-1185">Reference proteome</keyword>
<evidence type="ECO:0000259" key="2">
    <source>
        <dbReference type="Pfam" id="PF08241"/>
    </source>
</evidence>
<evidence type="ECO:0000256" key="1">
    <source>
        <dbReference type="SAM" id="MobiDB-lite"/>
    </source>
</evidence>
<accession>A0A8J8BCE0</accession>
<organism evidence="3 4">
    <name type="scientific">Actinocrinis puniceicyclus</name>
    <dbReference type="NCBI Taxonomy" id="977794"/>
    <lineage>
        <taxon>Bacteria</taxon>
        <taxon>Bacillati</taxon>
        <taxon>Actinomycetota</taxon>
        <taxon>Actinomycetes</taxon>
        <taxon>Catenulisporales</taxon>
        <taxon>Actinospicaceae</taxon>
        <taxon>Actinocrinis</taxon>
    </lineage>
</organism>
<dbReference type="Proteomes" id="UP000677913">
    <property type="component" value="Unassembled WGS sequence"/>
</dbReference>
<dbReference type="Gene3D" id="3.40.50.150">
    <property type="entry name" value="Vaccinia Virus protein VP39"/>
    <property type="match status" value="1"/>
</dbReference>
<name>A0A8J8BCE0_9ACTN</name>
<dbReference type="AlphaFoldDB" id="A0A8J8BCE0"/>
<sequence>MSVASGPESKDTASPRSDDTRPTRPRRRPHTPARRLTARVPPSIPPQANRPIPTPSGIAPRSVRLSSTVIDTVPVVDGKHLIDIGAARVRRTLSEAILPVRSCVPLDPANPRFAGALPEPAHPSRLPRDRAPLGADGGPATRWSDPRIATSYADRDDQAERDGLWPLLAEAVRPVRPRRVSGRPDGTVLELGCGLGAFAQYLADHYWLRVYAFDISPTMHRLGAQRFRDAWIVRTLPDAHGRIPLRRAQCTACVAQRLLLHLAHPCYIVGLLSDARRVLRPGAVLAIVERDTRANAQAGACETDDGEAAEGARAARQADGTAYVERYRLRDGAILSTTAWWYSPETIAECVKSAGFDLEEIRALRRPAGLLLYRARAL</sequence>
<proteinExistence type="predicted"/>
<feature type="region of interest" description="Disordered" evidence="1">
    <location>
        <begin position="1"/>
        <end position="60"/>
    </location>
</feature>
<reference evidence="3" key="1">
    <citation type="submission" date="2021-04" db="EMBL/GenBank/DDBJ databases">
        <title>Genome based classification of Actinospica acidithermotolerans sp. nov., an actinobacterium isolated from an Indonesian hot spring.</title>
        <authorList>
            <person name="Kusuma A.B."/>
            <person name="Putra K.E."/>
            <person name="Nafisah S."/>
            <person name="Loh J."/>
            <person name="Nouioui I."/>
            <person name="Goodfellow M."/>
        </authorList>
    </citation>
    <scope>NUCLEOTIDE SEQUENCE</scope>
    <source>
        <strain evidence="3">DSM 45618</strain>
    </source>
</reference>
<dbReference type="InterPro" id="IPR029063">
    <property type="entry name" value="SAM-dependent_MTases_sf"/>
</dbReference>
<dbReference type="GO" id="GO:0008757">
    <property type="term" value="F:S-adenosylmethionine-dependent methyltransferase activity"/>
    <property type="evidence" value="ECO:0007669"/>
    <property type="project" value="InterPro"/>
</dbReference>
<dbReference type="EMBL" id="JAGSXH010000019">
    <property type="protein sequence ID" value="MBS2963021.1"/>
    <property type="molecule type" value="Genomic_DNA"/>
</dbReference>
<feature type="compositionally biased region" description="Basic and acidic residues" evidence="1">
    <location>
        <begin position="8"/>
        <end position="22"/>
    </location>
</feature>
<evidence type="ECO:0000313" key="3">
    <source>
        <dbReference type="EMBL" id="MBS2963021.1"/>
    </source>
</evidence>
<keyword evidence="3" id="KW-0808">Transferase</keyword>
<dbReference type="PANTHER" id="PTHR43591">
    <property type="entry name" value="METHYLTRANSFERASE"/>
    <property type="match status" value="1"/>
</dbReference>
<dbReference type="SUPFAM" id="SSF53335">
    <property type="entry name" value="S-adenosyl-L-methionine-dependent methyltransferases"/>
    <property type="match status" value="1"/>
</dbReference>
<dbReference type="InterPro" id="IPR013216">
    <property type="entry name" value="Methyltransf_11"/>
</dbReference>
<feature type="domain" description="Methyltransferase type 11" evidence="2">
    <location>
        <begin position="189"/>
        <end position="287"/>
    </location>
</feature>
<keyword evidence="3" id="KW-0489">Methyltransferase</keyword>
<dbReference type="CDD" id="cd02440">
    <property type="entry name" value="AdoMet_MTases"/>
    <property type="match status" value="1"/>
</dbReference>
<comment type="caution">
    <text evidence="3">The sequence shown here is derived from an EMBL/GenBank/DDBJ whole genome shotgun (WGS) entry which is preliminary data.</text>
</comment>
<dbReference type="GO" id="GO:0032259">
    <property type="term" value="P:methylation"/>
    <property type="evidence" value="ECO:0007669"/>
    <property type="project" value="UniProtKB-KW"/>
</dbReference>
<protein>
    <submittedName>
        <fullName evidence="3">Class I SAM-dependent methyltransferase</fullName>
    </submittedName>
</protein>